<accession>A0A7J5JZ63</accession>
<dbReference type="Proteomes" id="UP000436825">
    <property type="component" value="Unassembled WGS sequence"/>
</dbReference>
<name>A0A7J5JZ63_BACT4</name>
<evidence type="ECO:0000313" key="1">
    <source>
        <dbReference type="EMBL" id="KAB4456823.1"/>
    </source>
</evidence>
<gene>
    <name evidence="1" type="ORF">GAN75_09595</name>
</gene>
<protein>
    <submittedName>
        <fullName evidence="1">Uncharacterized protein</fullName>
    </submittedName>
</protein>
<proteinExistence type="predicted"/>
<organism evidence="1 2">
    <name type="scientific">Bacteroides thetaiotaomicron</name>
    <dbReference type="NCBI Taxonomy" id="818"/>
    <lineage>
        <taxon>Bacteria</taxon>
        <taxon>Pseudomonadati</taxon>
        <taxon>Bacteroidota</taxon>
        <taxon>Bacteroidia</taxon>
        <taxon>Bacteroidales</taxon>
        <taxon>Bacteroidaceae</taxon>
        <taxon>Bacteroides</taxon>
    </lineage>
</organism>
<dbReference type="EMBL" id="WCRW01000005">
    <property type="protein sequence ID" value="KAB4456823.1"/>
    <property type="molecule type" value="Genomic_DNA"/>
</dbReference>
<reference evidence="1 2" key="1">
    <citation type="journal article" date="2019" name="Nat. Med.">
        <title>A library of human gut bacterial isolates paired with longitudinal multiomics data enables mechanistic microbiome research.</title>
        <authorList>
            <person name="Poyet M."/>
            <person name="Groussin M."/>
            <person name="Gibbons S.M."/>
            <person name="Avila-Pacheco J."/>
            <person name="Jiang X."/>
            <person name="Kearney S.M."/>
            <person name="Perrotta A.R."/>
            <person name="Berdy B."/>
            <person name="Zhao S."/>
            <person name="Lieberman T.D."/>
            <person name="Swanson P.K."/>
            <person name="Smith M."/>
            <person name="Roesemann S."/>
            <person name="Alexander J.E."/>
            <person name="Rich S.A."/>
            <person name="Livny J."/>
            <person name="Vlamakis H."/>
            <person name="Clish C."/>
            <person name="Bullock K."/>
            <person name="Deik A."/>
            <person name="Scott J."/>
            <person name="Pierce K.A."/>
            <person name="Xavier R.J."/>
            <person name="Alm E.J."/>
        </authorList>
    </citation>
    <scope>NUCLEOTIDE SEQUENCE [LARGE SCALE GENOMIC DNA]</scope>
    <source>
        <strain evidence="1 2">BIOML-A160</strain>
    </source>
</reference>
<sequence>MNDKKMTTDDIEQKINLISSLPLEEEEKSSLVSLLKEIKETYPNGISERDIEHYFEDQRMAGIMKLVWRDTYTGLFPNNTFMSFKDLFK</sequence>
<comment type="caution">
    <text evidence="1">The sequence shown here is derived from an EMBL/GenBank/DDBJ whole genome shotgun (WGS) entry which is preliminary data.</text>
</comment>
<evidence type="ECO:0000313" key="2">
    <source>
        <dbReference type="Proteomes" id="UP000436825"/>
    </source>
</evidence>
<dbReference type="AlphaFoldDB" id="A0A7J5JZ63"/>